<sequence length="692" mass="74049">MAASTIRLGVDIGGTFTDVVLEKGGESFSTKVLTTYAAPENAIIDGMHQVCGKAGVTPADLTQIIHGTTLATNALIERRGAKTALITTKGFRDVIEMRTESRFEQYDLNLTLPEPLLPRQMRYTVNERVDATGAVLIPLDRAEVEALADRIAEGGYTSVAVGLIHSYLNDAHERMIRHVLAERLPEVMVSISAEVSPQMREYERFNTVVANAYIKPLMKSYLGRLEGRLQDEGVGCNIFLMHSGGGIISIESAAEFPVRLVESGPAGGAVFAANIAARYGLDKVLSFDMGGTTAKICLIKNQMPKTSRVFEVARTYRFKKGSGMPISIPVIDMVEIGAGGGSLAHVDAMRQIRVGPESAGSEPGPACYGRGGEKPAVTDADLVLGKLDPDNFAGGSIRLDTAGSEAALQNVIGKELDMDATTAAFGLAEVVDENMANAARVHAVENGEDLSEYTMIAFGGAAPLHAGRLCEKLGVERLLVPPGAGVGSAIGFLRAPFSFEANRSVYMKLSDFDAPRIKTLLSELQEEATSFVRNCDAKAEILSEFKVYMRYSGQGWEIPIILSEEDAMSPDAARFEALFEADYGKLFGRTVEGLDIEITVWAVNATTPPETVARTPQQSPGDAADVALTRRMFDPALAEYCDAAVVLRGQMAPGQTTQGPAAITEDETTIIIPASRQAICQPDGCIDITVKG</sequence>
<evidence type="ECO:0000259" key="1">
    <source>
        <dbReference type="Pfam" id="PF01968"/>
    </source>
</evidence>
<name>A0ABP2DGI1_9RHOB</name>
<reference evidence="4 5" key="1">
    <citation type="submission" date="2007-11" db="EMBL/GenBank/DDBJ databases">
        <authorList>
            <person name="Wagner-Dobler I."/>
            <person name="Ferriera S."/>
            <person name="Johnson J."/>
            <person name="Kravitz S."/>
            <person name="Beeson K."/>
            <person name="Sutton G."/>
            <person name="Rogers Y.-H."/>
            <person name="Friedman R."/>
            <person name="Frazier M."/>
            <person name="Venter J.C."/>
        </authorList>
    </citation>
    <scope>NUCLEOTIDE SEQUENCE [LARGE SCALE GENOMIC DNA]</scope>
    <source>
        <strain evidence="4 5">HEL-45</strain>
    </source>
</reference>
<dbReference type="Pfam" id="PF19278">
    <property type="entry name" value="Hydant_A_C"/>
    <property type="match status" value="1"/>
</dbReference>
<organism evidence="4 5">
    <name type="scientific">Sulfitobacter indolifex HEL-45</name>
    <dbReference type="NCBI Taxonomy" id="391624"/>
    <lineage>
        <taxon>Bacteria</taxon>
        <taxon>Pseudomonadati</taxon>
        <taxon>Pseudomonadota</taxon>
        <taxon>Alphaproteobacteria</taxon>
        <taxon>Rhodobacterales</taxon>
        <taxon>Roseobacteraceae</taxon>
        <taxon>Sulfitobacter</taxon>
    </lineage>
</organism>
<gene>
    <name evidence="4" type="ORF">OIHEL45_06265</name>
</gene>
<accession>A0ABP2DGI1</accession>
<evidence type="ECO:0000313" key="5">
    <source>
        <dbReference type="Proteomes" id="UP000003257"/>
    </source>
</evidence>
<feature type="domain" description="Hydantoinase/oxoprolinase N-terminal" evidence="2">
    <location>
        <begin position="7"/>
        <end position="182"/>
    </location>
</feature>
<dbReference type="InterPro" id="IPR008040">
    <property type="entry name" value="Hydant_A_N"/>
</dbReference>
<dbReference type="InterPro" id="IPR049517">
    <property type="entry name" value="ACX-like_C"/>
</dbReference>
<dbReference type="Pfam" id="PF01968">
    <property type="entry name" value="Hydantoinase_A"/>
    <property type="match status" value="1"/>
</dbReference>
<dbReference type="EMBL" id="ABID01000001">
    <property type="protein sequence ID" value="EDQ06397.1"/>
    <property type="molecule type" value="Genomic_DNA"/>
</dbReference>
<dbReference type="Proteomes" id="UP000003257">
    <property type="component" value="Unassembled WGS sequence"/>
</dbReference>
<proteinExistence type="predicted"/>
<feature type="domain" description="Hydantoinase A/oxoprolinase" evidence="1">
    <location>
        <begin position="204"/>
        <end position="497"/>
    </location>
</feature>
<dbReference type="PANTHER" id="PTHR11365:SF23">
    <property type="entry name" value="HYPOTHETICAL 5-OXOPROLINASE (EUROFUNG)-RELATED"/>
    <property type="match status" value="1"/>
</dbReference>
<evidence type="ECO:0000313" key="4">
    <source>
        <dbReference type="EMBL" id="EDQ06397.1"/>
    </source>
</evidence>
<dbReference type="InterPro" id="IPR043129">
    <property type="entry name" value="ATPase_NBD"/>
</dbReference>
<protein>
    <submittedName>
        <fullName evidence="4">5-oxoprolinase (ATP-hydrolyzing)</fullName>
    </submittedName>
</protein>
<dbReference type="SUPFAM" id="SSF53067">
    <property type="entry name" value="Actin-like ATPase domain"/>
    <property type="match status" value="1"/>
</dbReference>
<evidence type="ECO:0000259" key="3">
    <source>
        <dbReference type="Pfam" id="PF19278"/>
    </source>
</evidence>
<feature type="domain" description="Acetophenone carboxylase-like C-terminal" evidence="3">
    <location>
        <begin position="517"/>
        <end position="679"/>
    </location>
</feature>
<dbReference type="InterPro" id="IPR002821">
    <property type="entry name" value="Hydantoinase_A"/>
</dbReference>
<keyword evidence="5" id="KW-1185">Reference proteome</keyword>
<dbReference type="Pfam" id="PF05378">
    <property type="entry name" value="Hydant_A_N"/>
    <property type="match status" value="1"/>
</dbReference>
<evidence type="ECO:0000259" key="2">
    <source>
        <dbReference type="Pfam" id="PF05378"/>
    </source>
</evidence>
<dbReference type="InterPro" id="IPR045079">
    <property type="entry name" value="Oxoprolinase-like"/>
</dbReference>
<dbReference type="RefSeq" id="WP_007118466.1">
    <property type="nucleotide sequence ID" value="NZ_ABID01000001.1"/>
</dbReference>
<comment type="caution">
    <text evidence="4">The sequence shown here is derived from an EMBL/GenBank/DDBJ whole genome shotgun (WGS) entry which is preliminary data.</text>
</comment>
<dbReference type="PANTHER" id="PTHR11365">
    <property type="entry name" value="5-OXOPROLINASE RELATED"/>
    <property type="match status" value="1"/>
</dbReference>